<dbReference type="EC" id="1.17.99.6" evidence="10"/>
<evidence type="ECO:0000256" key="7">
    <source>
        <dbReference type="ARBA" id="ARBA00023004"/>
    </source>
</evidence>
<proteinExistence type="predicted"/>
<keyword evidence="2" id="KW-0963">Cytoplasm</keyword>
<dbReference type="SUPFAM" id="SSF48371">
    <property type="entry name" value="ARM repeat"/>
    <property type="match status" value="1"/>
</dbReference>
<dbReference type="PANTHER" id="PTHR30002">
    <property type="entry name" value="EPOXYQUEUOSINE REDUCTASE"/>
    <property type="match status" value="1"/>
</dbReference>
<evidence type="ECO:0000256" key="1">
    <source>
        <dbReference type="ARBA" id="ARBA00022485"/>
    </source>
</evidence>
<gene>
    <name evidence="10" type="primary">queG</name>
    <name evidence="10" type="ORF">FYJ83_08800</name>
</gene>
<dbReference type="PROSITE" id="PS00198">
    <property type="entry name" value="4FE4S_FER_1"/>
    <property type="match status" value="1"/>
</dbReference>
<keyword evidence="11" id="KW-1185">Reference proteome</keyword>
<keyword evidence="7" id="KW-0408">Iron</keyword>
<name>A0A6N7XHN2_9FIRM</name>
<evidence type="ECO:0000259" key="9">
    <source>
        <dbReference type="PROSITE" id="PS51379"/>
    </source>
</evidence>
<dbReference type="PANTHER" id="PTHR30002:SF4">
    <property type="entry name" value="EPOXYQUEUOSINE REDUCTASE"/>
    <property type="match status" value="1"/>
</dbReference>
<dbReference type="InterPro" id="IPR016024">
    <property type="entry name" value="ARM-type_fold"/>
</dbReference>
<keyword evidence="4" id="KW-0479">Metal-binding</keyword>
<dbReference type="EMBL" id="VUNQ01000016">
    <property type="protein sequence ID" value="MSU01561.1"/>
    <property type="molecule type" value="Genomic_DNA"/>
</dbReference>
<dbReference type="InterPro" id="IPR017896">
    <property type="entry name" value="4Fe4S_Fe-S-bd"/>
</dbReference>
<accession>A0A6N7XHN2</accession>
<dbReference type="NCBIfam" id="TIGR00276">
    <property type="entry name" value="tRNA epoxyqueuosine(34) reductase QueG"/>
    <property type="match status" value="1"/>
</dbReference>
<keyword evidence="6 10" id="KW-0560">Oxidoreductase</keyword>
<dbReference type="Proteomes" id="UP000469523">
    <property type="component" value="Unassembled WGS sequence"/>
</dbReference>
<protein>
    <submittedName>
        <fullName evidence="10">tRNA epoxyqueuosine(34) reductase QueG</fullName>
        <ecNumber evidence="10">1.17.99.6</ecNumber>
    </submittedName>
</protein>
<dbReference type="InterPro" id="IPR011989">
    <property type="entry name" value="ARM-like"/>
</dbReference>
<dbReference type="Pfam" id="PF13484">
    <property type="entry name" value="Fer4_16"/>
    <property type="match status" value="1"/>
</dbReference>
<dbReference type="InterPro" id="IPR004453">
    <property type="entry name" value="QueG"/>
</dbReference>
<dbReference type="InterPro" id="IPR013542">
    <property type="entry name" value="QueG_DUF1730"/>
</dbReference>
<evidence type="ECO:0000256" key="3">
    <source>
        <dbReference type="ARBA" id="ARBA00022694"/>
    </source>
</evidence>
<keyword evidence="5" id="KW-0671">Queuosine biosynthesis</keyword>
<comment type="caution">
    <text evidence="10">The sequence shown here is derived from an EMBL/GenBank/DDBJ whole genome shotgun (WGS) entry which is preliminary data.</text>
</comment>
<keyword evidence="8" id="KW-0411">Iron-sulfur</keyword>
<dbReference type="GO" id="GO:0008616">
    <property type="term" value="P:tRNA queuosine(34) biosynthetic process"/>
    <property type="evidence" value="ECO:0007669"/>
    <property type="project" value="UniProtKB-KW"/>
</dbReference>
<evidence type="ECO:0000313" key="10">
    <source>
        <dbReference type="EMBL" id="MSU01561.1"/>
    </source>
</evidence>
<evidence type="ECO:0000256" key="2">
    <source>
        <dbReference type="ARBA" id="ARBA00022490"/>
    </source>
</evidence>
<evidence type="ECO:0000256" key="6">
    <source>
        <dbReference type="ARBA" id="ARBA00023002"/>
    </source>
</evidence>
<dbReference type="PROSITE" id="PS51379">
    <property type="entry name" value="4FE4S_FER_2"/>
    <property type="match status" value="1"/>
</dbReference>
<dbReference type="Pfam" id="PF08331">
    <property type="entry name" value="QueG_DUF1730"/>
    <property type="match status" value="1"/>
</dbReference>
<dbReference type="Gene3D" id="1.25.10.10">
    <property type="entry name" value="Leucine-rich Repeat Variant"/>
    <property type="match status" value="1"/>
</dbReference>
<evidence type="ECO:0000256" key="5">
    <source>
        <dbReference type="ARBA" id="ARBA00022785"/>
    </source>
</evidence>
<evidence type="ECO:0000256" key="8">
    <source>
        <dbReference type="ARBA" id="ARBA00023014"/>
    </source>
</evidence>
<evidence type="ECO:0000256" key="4">
    <source>
        <dbReference type="ARBA" id="ARBA00022723"/>
    </source>
</evidence>
<sequence>MGELNQYILEKSKELNIDICGFTDSLPLYNLEEYLLYREKNNVKTEFEEKDINKRIDPRLTMDNCKSIIVLGLSYNIDYDEKPDYLLRGKLSKSSWGIDYHLVLRKKIESLVEEIKKKIDFQYKYFVDTGPLIDRELGRKSGIGYYGKNCSIINKEYGSFIFLGYILTNLNLDISKEAESECGDCNLCINACPTGALEEPYKLNPKRCISYLTQTKSNIPITLREKMGMKIYGCDTCQLVCPKNKGIKKSNHEEFIPILTKGYMNLEELLTISNKEFKRKYGTMAGSWRGKSILKRNAIIALGNMKRTENIQLLVNLLKDESPEIREYSEWAIVNIFLTISQKSI</sequence>
<organism evidence="10 11">
    <name type="scientific">Tissierella pigra</name>
    <dbReference type="NCBI Taxonomy" id="2607614"/>
    <lineage>
        <taxon>Bacteria</taxon>
        <taxon>Bacillati</taxon>
        <taxon>Bacillota</taxon>
        <taxon>Tissierellia</taxon>
        <taxon>Tissierellales</taxon>
        <taxon>Tissierellaceae</taxon>
        <taxon>Tissierella</taxon>
    </lineage>
</organism>
<keyword evidence="3" id="KW-0819">tRNA processing</keyword>
<evidence type="ECO:0000313" key="11">
    <source>
        <dbReference type="Proteomes" id="UP000469523"/>
    </source>
</evidence>
<feature type="domain" description="4Fe-4S ferredoxin-type" evidence="9">
    <location>
        <begin position="172"/>
        <end position="202"/>
    </location>
</feature>
<dbReference type="GO" id="GO:0052693">
    <property type="term" value="F:epoxyqueuosine reductase activity"/>
    <property type="evidence" value="ECO:0007669"/>
    <property type="project" value="UniProtKB-EC"/>
</dbReference>
<dbReference type="InterPro" id="IPR017900">
    <property type="entry name" value="4Fe4S_Fe_S_CS"/>
</dbReference>
<dbReference type="GO" id="GO:0051539">
    <property type="term" value="F:4 iron, 4 sulfur cluster binding"/>
    <property type="evidence" value="ECO:0007669"/>
    <property type="project" value="UniProtKB-KW"/>
</dbReference>
<dbReference type="AlphaFoldDB" id="A0A6N7XHN2"/>
<keyword evidence="1" id="KW-0004">4Fe-4S</keyword>
<dbReference type="GO" id="GO:0046872">
    <property type="term" value="F:metal ion binding"/>
    <property type="evidence" value="ECO:0007669"/>
    <property type="project" value="UniProtKB-KW"/>
</dbReference>
<dbReference type="Gene3D" id="3.30.70.20">
    <property type="match status" value="1"/>
</dbReference>
<dbReference type="SUPFAM" id="SSF54862">
    <property type="entry name" value="4Fe-4S ferredoxins"/>
    <property type="match status" value="1"/>
</dbReference>
<dbReference type="RefSeq" id="WP_154439972.1">
    <property type="nucleotide sequence ID" value="NZ_JAHLPJ010000001.1"/>
</dbReference>
<reference evidence="10 11" key="1">
    <citation type="submission" date="2019-09" db="EMBL/GenBank/DDBJ databases">
        <title>In-depth cultivation of the pig gut microbiome towards novel bacterial diversity and tailored functional studies.</title>
        <authorList>
            <person name="Wylensek D."/>
            <person name="Hitch T.C.A."/>
            <person name="Clavel T."/>
        </authorList>
    </citation>
    <scope>NUCLEOTIDE SEQUENCE [LARGE SCALE GENOMIC DNA]</scope>
    <source>
        <strain evidence="10 11">WCA3-693-APC-4?</strain>
    </source>
</reference>